<dbReference type="EMBL" id="SACN01000001">
    <property type="protein sequence ID" value="RVT94946.1"/>
    <property type="molecule type" value="Genomic_DNA"/>
</dbReference>
<dbReference type="Pfam" id="PF01370">
    <property type="entry name" value="Epimerase"/>
    <property type="match status" value="1"/>
</dbReference>
<protein>
    <submittedName>
        <fullName evidence="4">NAD-dependent epimerase/dehydratase family protein</fullName>
    </submittedName>
</protein>
<evidence type="ECO:0000259" key="3">
    <source>
        <dbReference type="Pfam" id="PF01370"/>
    </source>
</evidence>
<evidence type="ECO:0000256" key="2">
    <source>
        <dbReference type="ARBA" id="ARBA00007637"/>
    </source>
</evidence>
<dbReference type="PANTHER" id="PTHR43000">
    <property type="entry name" value="DTDP-D-GLUCOSE 4,6-DEHYDRATASE-RELATED"/>
    <property type="match status" value="1"/>
</dbReference>
<gene>
    <name evidence="4" type="ORF">EOD43_14415</name>
</gene>
<feature type="domain" description="NAD-dependent epimerase/dehydratase" evidence="3">
    <location>
        <begin position="4"/>
        <end position="231"/>
    </location>
</feature>
<dbReference type="InterPro" id="IPR001509">
    <property type="entry name" value="Epimerase_deHydtase"/>
</dbReference>
<dbReference type="Proteomes" id="UP000282971">
    <property type="component" value="Unassembled WGS sequence"/>
</dbReference>
<dbReference type="Gene3D" id="3.90.25.10">
    <property type="entry name" value="UDP-galactose 4-epimerase, domain 1"/>
    <property type="match status" value="1"/>
</dbReference>
<dbReference type="SUPFAM" id="SSF51735">
    <property type="entry name" value="NAD(P)-binding Rossmann-fold domains"/>
    <property type="match status" value="1"/>
</dbReference>
<comment type="similarity">
    <text evidence="2">Belongs to the NAD(P)-dependent epimerase/dehydratase family.</text>
</comment>
<dbReference type="RefSeq" id="WP_127744522.1">
    <property type="nucleotide sequence ID" value="NZ_SACN01000001.1"/>
</dbReference>
<reference evidence="4 5" key="1">
    <citation type="submission" date="2019-01" db="EMBL/GenBank/DDBJ databases">
        <authorList>
            <person name="Chen W.-M."/>
        </authorList>
    </citation>
    <scope>NUCLEOTIDE SEQUENCE [LARGE SCALE GENOMIC DNA]</scope>
    <source>
        <strain evidence="4 5">CCP-7</strain>
    </source>
</reference>
<comment type="caution">
    <text evidence="4">The sequence shown here is derived from an EMBL/GenBank/DDBJ whole genome shotgun (WGS) entry which is preliminary data.</text>
</comment>
<evidence type="ECO:0000313" key="4">
    <source>
        <dbReference type="EMBL" id="RVT94946.1"/>
    </source>
</evidence>
<keyword evidence="5" id="KW-1185">Reference proteome</keyword>
<dbReference type="Gene3D" id="3.40.50.720">
    <property type="entry name" value="NAD(P)-binding Rossmann-like Domain"/>
    <property type="match status" value="1"/>
</dbReference>
<sequence length="299" mass="32530">MAKVLVTGVGGFTGRYVAQALVARGHDVIGMARSADEPQVPEVSKTYLAELSDKAMLTEMIAQAKPDRVIHLAAISFVSHGDTKEMYDANLIGTANLLQACVDAKCTLSNILLASSANIYGNGRSGQLDEDIAPLPANHYGISKLATEHLGRIYLDRLPITIVRPFNYTGVGQAVNFVVPKIIDHARRGQSKIELGSLDVARDFSDVRAVADSYIRLIERPEAVGQTFNVCSAQAYKLRDVIRMVEAISGIAFDISVNPAFVREGEIKTLFGSRNKLEAVIGPLQMPPFDETLSWMFHA</sequence>
<organism evidence="4 5">
    <name type="scientific">Sphingomonas crocodyli</name>
    <dbReference type="NCBI Taxonomy" id="1979270"/>
    <lineage>
        <taxon>Bacteria</taxon>
        <taxon>Pseudomonadati</taxon>
        <taxon>Pseudomonadota</taxon>
        <taxon>Alphaproteobacteria</taxon>
        <taxon>Sphingomonadales</taxon>
        <taxon>Sphingomonadaceae</taxon>
        <taxon>Sphingomonas</taxon>
    </lineage>
</organism>
<name>A0A437MBE9_9SPHN</name>
<dbReference type="OrthoDB" id="5295702at2"/>
<dbReference type="AlphaFoldDB" id="A0A437MBE9"/>
<accession>A0A437MBE9</accession>
<dbReference type="InterPro" id="IPR036291">
    <property type="entry name" value="NAD(P)-bd_dom_sf"/>
</dbReference>
<proteinExistence type="inferred from homology"/>
<comment type="pathway">
    <text evidence="1">Bacterial outer membrane biogenesis; LPS O-antigen biosynthesis.</text>
</comment>
<evidence type="ECO:0000313" key="5">
    <source>
        <dbReference type="Proteomes" id="UP000282971"/>
    </source>
</evidence>
<evidence type="ECO:0000256" key="1">
    <source>
        <dbReference type="ARBA" id="ARBA00005125"/>
    </source>
</evidence>